<dbReference type="InterPro" id="IPR037045">
    <property type="entry name" value="S8pro/Inhibitor_I9_sf"/>
</dbReference>
<comment type="function">
    <text evidence="4">Cytosolic inhibitor of vacuolar proteinase B (yscB), probably regulating protease B activity during limited proteolysis. PBI2 is a component of the LMA1 complex, which is involved in the facilitation of vesicle fusion such as homotypic vacuole and ER-derived COPII vesicle fusion with the Golgi.</text>
</comment>
<accession>A0A7D9CXD4</accession>
<sequence length="86" mass="9389">MTETTKKPETTEDKKTFIVTLKEQTAAPAVAKFKNAVAALGGSIEHEYSLIKGYVVKLPSIHAEKLNKDENVASVEEDKEVKANSV</sequence>
<keyword evidence="8" id="KW-1185">Reference proteome</keyword>
<name>A0A7D9CXD4_DEKBR</name>
<feature type="domain" description="Inhibitor I9" evidence="6">
    <location>
        <begin position="16"/>
        <end position="83"/>
    </location>
</feature>
<evidence type="ECO:0000256" key="1">
    <source>
        <dbReference type="ARBA" id="ARBA00022690"/>
    </source>
</evidence>
<dbReference type="SUPFAM" id="SSF54897">
    <property type="entry name" value="Protease propeptides/inhibitors"/>
    <property type="match status" value="1"/>
</dbReference>
<dbReference type="Pfam" id="PF05922">
    <property type="entry name" value="Inhibitor_I9"/>
    <property type="match status" value="1"/>
</dbReference>
<comment type="subunit">
    <text evidence="5">Part of the heterodimeric LMA1 complex together with the thioredoxin II/TRX2. LMA1 binds to the ATPase SEC18.</text>
</comment>
<dbReference type="FunFam" id="3.30.70.80:FF:000005">
    <property type="entry name" value="Proteinase inhibitor I2B"/>
    <property type="match status" value="1"/>
</dbReference>
<evidence type="ECO:0000313" key="8">
    <source>
        <dbReference type="Proteomes" id="UP000478008"/>
    </source>
</evidence>
<protein>
    <submittedName>
        <fullName evidence="7">DEBR0S3_00144g1_1</fullName>
    </submittedName>
</protein>
<evidence type="ECO:0000256" key="4">
    <source>
        <dbReference type="ARBA" id="ARBA00054668"/>
    </source>
</evidence>
<evidence type="ECO:0000256" key="2">
    <source>
        <dbReference type="ARBA" id="ARBA00022900"/>
    </source>
</evidence>
<organism evidence="7 8">
    <name type="scientific">Dekkera bruxellensis</name>
    <name type="common">Brettanomyces custersii</name>
    <dbReference type="NCBI Taxonomy" id="5007"/>
    <lineage>
        <taxon>Eukaryota</taxon>
        <taxon>Fungi</taxon>
        <taxon>Dikarya</taxon>
        <taxon>Ascomycota</taxon>
        <taxon>Saccharomycotina</taxon>
        <taxon>Pichiomycetes</taxon>
        <taxon>Pichiales</taxon>
        <taxon>Pichiaceae</taxon>
        <taxon>Brettanomyces</taxon>
    </lineage>
</organism>
<comment type="similarity">
    <text evidence="3">Belongs to the protease inhibitor I9 family.</text>
</comment>
<evidence type="ECO:0000313" key="7">
    <source>
        <dbReference type="EMBL" id="VUG18011.1"/>
    </source>
</evidence>
<dbReference type="InterPro" id="IPR052471">
    <property type="entry name" value="PBI_I9"/>
</dbReference>
<proteinExistence type="inferred from homology"/>
<dbReference type="GO" id="GO:0004867">
    <property type="term" value="F:serine-type endopeptidase inhibitor activity"/>
    <property type="evidence" value="ECO:0007669"/>
    <property type="project" value="UniProtKB-KW"/>
</dbReference>
<dbReference type="PANTHER" id="PTHR28288">
    <property type="entry name" value="PROTEASE B INHIBITOR 2"/>
    <property type="match status" value="1"/>
</dbReference>
<evidence type="ECO:0000259" key="6">
    <source>
        <dbReference type="Pfam" id="PF05922"/>
    </source>
</evidence>
<dbReference type="Gene3D" id="3.30.70.80">
    <property type="entry name" value="Peptidase S8 propeptide/proteinase inhibitor I9"/>
    <property type="match status" value="1"/>
</dbReference>
<gene>
    <name evidence="7" type="primary">PBI2</name>
    <name evidence="7" type="ORF">DEBR0S3_00144G</name>
</gene>
<dbReference type="PANTHER" id="PTHR28288:SF2">
    <property type="entry name" value="PROTEASE B INHIBITOR 2"/>
    <property type="match status" value="1"/>
</dbReference>
<evidence type="ECO:0000256" key="5">
    <source>
        <dbReference type="ARBA" id="ARBA00062658"/>
    </source>
</evidence>
<dbReference type="InterPro" id="IPR010259">
    <property type="entry name" value="S8pro/Inhibitor_I9"/>
</dbReference>
<dbReference type="Proteomes" id="UP000478008">
    <property type="component" value="Unassembled WGS sequence"/>
</dbReference>
<dbReference type="AlphaFoldDB" id="A0A7D9CXD4"/>
<keyword evidence="2" id="KW-0722">Serine protease inhibitor</keyword>
<evidence type="ECO:0000256" key="3">
    <source>
        <dbReference type="ARBA" id="ARBA00038069"/>
    </source>
</evidence>
<dbReference type="EMBL" id="CABFWN010000003">
    <property type="protein sequence ID" value="VUG18011.1"/>
    <property type="molecule type" value="Genomic_DNA"/>
</dbReference>
<keyword evidence="1" id="KW-0646">Protease inhibitor</keyword>
<dbReference type="GO" id="GO:0042144">
    <property type="term" value="P:vacuole fusion, non-autophagic"/>
    <property type="evidence" value="ECO:0007669"/>
    <property type="project" value="TreeGrafter"/>
</dbReference>
<reference evidence="7 8" key="1">
    <citation type="submission" date="2019-07" db="EMBL/GenBank/DDBJ databases">
        <authorList>
            <person name="Friedrich A."/>
            <person name="Schacherer J."/>
        </authorList>
    </citation>
    <scope>NUCLEOTIDE SEQUENCE [LARGE SCALE GENOMIC DNA]</scope>
</reference>